<name>X1AI07_9ZZZZ</name>
<dbReference type="AlphaFoldDB" id="X1AI07"/>
<dbReference type="EMBL" id="BART01006217">
    <property type="protein sequence ID" value="GAG59641.1"/>
    <property type="molecule type" value="Genomic_DNA"/>
</dbReference>
<protein>
    <submittedName>
        <fullName evidence="2">Uncharacterized protein</fullName>
    </submittedName>
</protein>
<reference evidence="2" key="1">
    <citation type="journal article" date="2014" name="Front. Microbiol.">
        <title>High frequency of phylogenetically diverse reductive dehalogenase-homologous genes in deep subseafloor sedimentary metagenomes.</title>
        <authorList>
            <person name="Kawai M."/>
            <person name="Futagami T."/>
            <person name="Toyoda A."/>
            <person name="Takaki Y."/>
            <person name="Nishi S."/>
            <person name="Hori S."/>
            <person name="Arai W."/>
            <person name="Tsubouchi T."/>
            <person name="Morono Y."/>
            <person name="Uchiyama I."/>
            <person name="Ito T."/>
            <person name="Fujiyama A."/>
            <person name="Inagaki F."/>
            <person name="Takami H."/>
        </authorList>
    </citation>
    <scope>NUCLEOTIDE SEQUENCE</scope>
    <source>
        <strain evidence="2">Expedition CK06-06</strain>
    </source>
</reference>
<dbReference type="Gene3D" id="3.30.300.280">
    <property type="entry name" value="S-adenosylmethionine synthetase, C-terminal domain"/>
    <property type="match status" value="1"/>
</dbReference>
<dbReference type="InterPro" id="IPR042544">
    <property type="entry name" value="AdoMet_synthase_3"/>
</dbReference>
<evidence type="ECO:0000313" key="2">
    <source>
        <dbReference type="EMBL" id="GAG59641.1"/>
    </source>
</evidence>
<feature type="region of interest" description="Disordered" evidence="1">
    <location>
        <begin position="1"/>
        <end position="28"/>
    </location>
</feature>
<feature type="non-terminal residue" evidence="2">
    <location>
        <position position="1"/>
    </location>
</feature>
<accession>X1AI07</accession>
<dbReference type="Pfam" id="PF01941">
    <property type="entry name" value="AdoMet_Synthase"/>
    <property type="match status" value="1"/>
</dbReference>
<dbReference type="PANTHER" id="PTHR36697:SF1">
    <property type="entry name" value="S-ADENOSYLMETHIONINE SYNTHASE"/>
    <property type="match status" value="1"/>
</dbReference>
<dbReference type="PANTHER" id="PTHR36697">
    <property type="entry name" value="S-ADENOSYLMETHIONINE SYNTHASE"/>
    <property type="match status" value="1"/>
</dbReference>
<comment type="caution">
    <text evidence="2">The sequence shown here is derived from an EMBL/GenBank/DDBJ whole genome shotgun (WGS) entry which is preliminary data.</text>
</comment>
<gene>
    <name evidence="2" type="ORF">S01H4_14169</name>
</gene>
<sequence length="150" mass="16128">LTTTGTSAEAGDDGEAGRGNRANGLITPHRPMTMESVAGKNPVTHVGKLYNVTAGLIAEAIVNEVGDASEATCLLVSQIGRSISNPQITEVNVRTSNTALEPNQKKHVREIVQDHLDRIHTLSEELVAGQLALDRWPFRQPSPCLDMPQL</sequence>
<proteinExistence type="predicted"/>
<evidence type="ECO:0000256" key="1">
    <source>
        <dbReference type="SAM" id="MobiDB-lite"/>
    </source>
</evidence>
<dbReference type="InterPro" id="IPR027790">
    <property type="entry name" value="AdoMet_synthase_2_family"/>
</dbReference>
<organism evidence="2">
    <name type="scientific">marine sediment metagenome</name>
    <dbReference type="NCBI Taxonomy" id="412755"/>
    <lineage>
        <taxon>unclassified sequences</taxon>
        <taxon>metagenomes</taxon>
        <taxon>ecological metagenomes</taxon>
    </lineage>
</organism>